<evidence type="ECO:0000259" key="2">
    <source>
        <dbReference type="PROSITE" id="PS51511"/>
    </source>
</evidence>
<sequence length="138" mass="15339">MDRNQPSPSIDDSDEPSLSSNASIGSQGQLEEELKKTQLLNSNLRQQVNSLRAQIDELEPLGSTQKKVSTTGGDEIATIARKFCVMNECFIHDNLTSHDLKPSTTRVDIFNPTTRYVSKSSQLQGFQDIQAVQTRTLQ</sequence>
<organism evidence="3 4">
    <name type="scientific">Amanita muscaria (strain Koide BX008)</name>
    <dbReference type="NCBI Taxonomy" id="946122"/>
    <lineage>
        <taxon>Eukaryota</taxon>
        <taxon>Fungi</taxon>
        <taxon>Dikarya</taxon>
        <taxon>Basidiomycota</taxon>
        <taxon>Agaricomycotina</taxon>
        <taxon>Agaricomycetes</taxon>
        <taxon>Agaricomycetidae</taxon>
        <taxon>Agaricales</taxon>
        <taxon>Pluteineae</taxon>
        <taxon>Amanitaceae</taxon>
        <taxon>Amanita</taxon>
    </lineage>
</organism>
<evidence type="ECO:0000313" key="4">
    <source>
        <dbReference type="Proteomes" id="UP000054549"/>
    </source>
</evidence>
<dbReference type="Proteomes" id="UP000054549">
    <property type="component" value="Unassembled WGS sequence"/>
</dbReference>
<dbReference type="EMBL" id="KN818736">
    <property type="protein sequence ID" value="KIL54472.1"/>
    <property type="molecule type" value="Genomic_DNA"/>
</dbReference>
<dbReference type="PROSITE" id="PS51511">
    <property type="entry name" value="FIP_RBD"/>
    <property type="match status" value="1"/>
</dbReference>
<keyword evidence="4" id="KW-1185">Reference proteome</keyword>
<dbReference type="AlphaFoldDB" id="A0A0C2W051"/>
<dbReference type="HOGENOM" id="CLU_1854732_0_0_1"/>
<reference evidence="3 4" key="1">
    <citation type="submission" date="2014-04" db="EMBL/GenBank/DDBJ databases">
        <title>Evolutionary Origins and Diversification of the Mycorrhizal Mutualists.</title>
        <authorList>
            <consortium name="DOE Joint Genome Institute"/>
            <consortium name="Mycorrhizal Genomics Consortium"/>
            <person name="Kohler A."/>
            <person name="Kuo A."/>
            <person name="Nagy L.G."/>
            <person name="Floudas D."/>
            <person name="Copeland A."/>
            <person name="Barry K.W."/>
            <person name="Cichocki N."/>
            <person name="Veneault-Fourrey C."/>
            <person name="LaButti K."/>
            <person name="Lindquist E.A."/>
            <person name="Lipzen A."/>
            <person name="Lundell T."/>
            <person name="Morin E."/>
            <person name="Murat C."/>
            <person name="Riley R."/>
            <person name="Ohm R."/>
            <person name="Sun H."/>
            <person name="Tunlid A."/>
            <person name="Henrissat B."/>
            <person name="Grigoriev I.V."/>
            <person name="Hibbett D.S."/>
            <person name="Martin F."/>
        </authorList>
    </citation>
    <scope>NUCLEOTIDE SEQUENCE [LARGE SCALE GENOMIC DNA]</scope>
    <source>
        <strain evidence="3 4">Koide BX008</strain>
    </source>
</reference>
<accession>A0A0C2W051</accession>
<evidence type="ECO:0000313" key="3">
    <source>
        <dbReference type="EMBL" id="KIL54472.1"/>
    </source>
</evidence>
<name>A0A0C2W051_AMAMK</name>
<dbReference type="InParanoid" id="A0A0C2W051"/>
<feature type="region of interest" description="Disordered" evidence="1">
    <location>
        <begin position="1"/>
        <end position="34"/>
    </location>
</feature>
<evidence type="ECO:0000256" key="1">
    <source>
        <dbReference type="SAM" id="MobiDB-lite"/>
    </source>
</evidence>
<feature type="domain" description="FIP-RBD" evidence="2">
    <location>
        <begin position="4"/>
        <end position="66"/>
    </location>
</feature>
<protein>
    <recommendedName>
        <fullName evidence="2">FIP-RBD domain-containing protein</fullName>
    </recommendedName>
</protein>
<feature type="compositionally biased region" description="Low complexity" evidence="1">
    <location>
        <begin position="1"/>
        <end position="20"/>
    </location>
</feature>
<proteinExistence type="predicted"/>
<dbReference type="InterPro" id="IPR019018">
    <property type="entry name" value="Rab-bd_FIP-RBD"/>
</dbReference>
<gene>
    <name evidence="3" type="ORF">M378DRAFT_18854</name>
</gene>